<feature type="region of interest" description="Disordered" evidence="4">
    <location>
        <begin position="282"/>
        <end position="302"/>
    </location>
</feature>
<protein>
    <recommendedName>
        <fullName evidence="6">Peptidase S1 domain-containing protein</fullName>
    </recommendedName>
</protein>
<comment type="similarity">
    <text evidence="2">Belongs to the peptidase S1 family. CLIP subfamily.</text>
</comment>
<keyword evidence="1" id="KW-1015">Disulfide bond</keyword>
<dbReference type="FunFam" id="2.40.10.10:FF:000072">
    <property type="entry name" value="CLIP-domain serine protease"/>
    <property type="match status" value="1"/>
</dbReference>
<dbReference type="STRING" id="69004.A0A182QH82"/>
<dbReference type="InterPro" id="IPR001314">
    <property type="entry name" value="Peptidase_S1A"/>
</dbReference>
<dbReference type="Gene3D" id="2.40.10.10">
    <property type="entry name" value="Trypsin-like serine proteases"/>
    <property type="match status" value="1"/>
</dbReference>
<keyword evidence="3" id="KW-0378">Hydrolase</keyword>
<sequence>MLGPTKWRLLTIVAGILLAHAIESPTSKSNKLNAQVRSFTNPELGLRIEQISPWSTGRSVPARNLLVPHQLFSRVDNIRYIDSRTPNSRHLQNTFGAFRVADETTVTGANGPAGLQRRRSKAFQMRRSDEVPVDLGPDQLPASSALPSPEQEPLYQNVSRAQRQHRYKIIPISYFYREEAQPLPSDLKPVGPSRPPKDTDNDEPEVPDTGSKQQQQPEHQVSPQDGEGYSRSDTPVIGARRSGIQFPGPLKAATGFTPQGYSEESLTLGDNLGLFQQPVSTADEYGVPGEGEPGHDGSRGSEEFSRSLYANRYFREFNPRPPIDLRPAESLPRPSRLIEFPGSVNVKQPFRDDVTKFGDVAGPVTAIQRPFGEFAGEGKNFRTFDPAYYTDSPYQPNRPPYFPAKLYTEPNQKIYQPLWKTRSPRVVFPQGDLSSGPSGFGVDNVVFRDQNFGLNELAAIQDVRNEFNQDDINDEPATTSKDRVGGDGGNNRGVRSELQCQHEGGTCEFFLLCWMSGGLLQGTCGGMLKGCCHRTAKSANIGIDASTAVDLTNVPALEYGPVQNDPSCGISLAKQTAQRRIVGGDDAGFGSFPWQAYIRIGSSRCGGSLISRRHVVTAGHCVARATPRQVHVTLGDYVINSAVEPLPAYTFGVRTINVHPYFKFTPQADRFDVAVLTLERTVHFMPHIAPICLPEKNEDFLGKFGWAAGWGALNPGSRLRPKTLQAVDVPVLDNRVCERWHRSNGINVVIYPEMLCAGYRGGGKDSCQGDSGGPLMHEKTGRWYLIGIVSAGYSCATRGQPGIYHRVANTVDWISHITQIST</sequence>
<dbReference type="GO" id="GO:0006508">
    <property type="term" value="P:proteolysis"/>
    <property type="evidence" value="ECO:0007669"/>
    <property type="project" value="UniProtKB-KW"/>
</dbReference>
<evidence type="ECO:0000256" key="5">
    <source>
        <dbReference type="SAM" id="SignalP"/>
    </source>
</evidence>
<proteinExistence type="inferred from homology"/>
<evidence type="ECO:0000256" key="2">
    <source>
        <dbReference type="ARBA" id="ARBA00024195"/>
    </source>
</evidence>
<dbReference type="InterPro" id="IPR001254">
    <property type="entry name" value="Trypsin_dom"/>
</dbReference>
<feature type="region of interest" description="Disordered" evidence="4">
    <location>
        <begin position="467"/>
        <end position="491"/>
    </location>
</feature>
<dbReference type="PROSITE" id="PS00135">
    <property type="entry name" value="TRYPSIN_SER"/>
    <property type="match status" value="1"/>
</dbReference>
<dbReference type="CDD" id="cd00190">
    <property type="entry name" value="Tryp_SPc"/>
    <property type="match status" value="1"/>
</dbReference>
<name>A0A182QH82_9DIPT</name>
<dbReference type="PROSITE" id="PS50240">
    <property type="entry name" value="TRYPSIN_DOM"/>
    <property type="match status" value="1"/>
</dbReference>
<dbReference type="SMART" id="SM00020">
    <property type="entry name" value="Tryp_SPc"/>
    <property type="match status" value="1"/>
</dbReference>
<keyword evidence="3" id="KW-0720">Serine protease</keyword>
<feature type="signal peptide" evidence="5">
    <location>
        <begin position="1"/>
        <end position="21"/>
    </location>
</feature>
<organism evidence="7 8">
    <name type="scientific">Anopheles farauti</name>
    <dbReference type="NCBI Taxonomy" id="69004"/>
    <lineage>
        <taxon>Eukaryota</taxon>
        <taxon>Metazoa</taxon>
        <taxon>Ecdysozoa</taxon>
        <taxon>Arthropoda</taxon>
        <taxon>Hexapoda</taxon>
        <taxon>Insecta</taxon>
        <taxon>Pterygota</taxon>
        <taxon>Neoptera</taxon>
        <taxon>Endopterygota</taxon>
        <taxon>Diptera</taxon>
        <taxon>Nematocera</taxon>
        <taxon>Culicoidea</taxon>
        <taxon>Culicidae</taxon>
        <taxon>Anophelinae</taxon>
        <taxon>Anopheles</taxon>
    </lineage>
</organism>
<dbReference type="PANTHER" id="PTHR24253:SF46">
    <property type="entry name" value="SERINE PROTEASE P83"/>
    <property type="match status" value="1"/>
</dbReference>
<feature type="chain" id="PRO_5008132770" description="Peptidase S1 domain-containing protein" evidence="5">
    <location>
        <begin position="22"/>
        <end position="822"/>
    </location>
</feature>
<dbReference type="Proteomes" id="UP000075886">
    <property type="component" value="Unassembled WGS sequence"/>
</dbReference>
<dbReference type="Pfam" id="PF00089">
    <property type="entry name" value="Trypsin"/>
    <property type="match status" value="1"/>
</dbReference>
<evidence type="ECO:0000259" key="6">
    <source>
        <dbReference type="PROSITE" id="PS50240"/>
    </source>
</evidence>
<dbReference type="SUPFAM" id="SSF50494">
    <property type="entry name" value="Trypsin-like serine proteases"/>
    <property type="match status" value="1"/>
</dbReference>
<evidence type="ECO:0000256" key="1">
    <source>
        <dbReference type="ARBA" id="ARBA00023157"/>
    </source>
</evidence>
<dbReference type="EnsemblMetazoa" id="AFAF010123-RA">
    <property type="protein sequence ID" value="AFAF010123-PA"/>
    <property type="gene ID" value="AFAF010123"/>
</dbReference>
<dbReference type="InterPro" id="IPR009003">
    <property type="entry name" value="Peptidase_S1_PA"/>
</dbReference>
<dbReference type="EMBL" id="AXCN02000678">
    <property type="status" value="NOT_ANNOTATED_CDS"/>
    <property type="molecule type" value="Genomic_DNA"/>
</dbReference>
<evidence type="ECO:0000313" key="7">
    <source>
        <dbReference type="EnsemblMetazoa" id="AFAF010123-PA"/>
    </source>
</evidence>
<dbReference type="InterPro" id="IPR043504">
    <property type="entry name" value="Peptidase_S1_PA_chymotrypsin"/>
</dbReference>
<dbReference type="PANTHER" id="PTHR24253">
    <property type="entry name" value="TRANSMEMBRANE PROTEASE SERINE"/>
    <property type="match status" value="1"/>
</dbReference>
<feature type="region of interest" description="Disordered" evidence="4">
    <location>
        <begin position="181"/>
        <end position="264"/>
    </location>
</feature>
<reference evidence="8" key="1">
    <citation type="submission" date="2014-01" db="EMBL/GenBank/DDBJ databases">
        <title>The Genome Sequence of Anopheles farauti FAR1 (V2).</title>
        <authorList>
            <consortium name="The Broad Institute Genomics Platform"/>
            <person name="Neafsey D.E."/>
            <person name="Besansky N."/>
            <person name="Howell P."/>
            <person name="Walton C."/>
            <person name="Young S.K."/>
            <person name="Zeng Q."/>
            <person name="Gargeya S."/>
            <person name="Fitzgerald M."/>
            <person name="Haas B."/>
            <person name="Abouelleil A."/>
            <person name="Allen A.W."/>
            <person name="Alvarado L."/>
            <person name="Arachchi H.M."/>
            <person name="Berlin A.M."/>
            <person name="Chapman S.B."/>
            <person name="Gainer-Dewar J."/>
            <person name="Goldberg J."/>
            <person name="Griggs A."/>
            <person name="Gujja S."/>
            <person name="Hansen M."/>
            <person name="Howarth C."/>
            <person name="Imamovic A."/>
            <person name="Ireland A."/>
            <person name="Larimer J."/>
            <person name="McCowan C."/>
            <person name="Murphy C."/>
            <person name="Pearson M."/>
            <person name="Poon T.W."/>
            <person name="Priest M."/>
            <person name="Roberts A."/>
            <person name="Saif S."/>
            <person name="Shea T."/>
            <person name="Sisk P."/>
            <person name="Sykes S."/>
            <person name="Wortman J."/>
            <person name="Nusbaum C."/>
            <person name="Birren B."/>
        </authorList>
    </citation>
    <scope>NUCLEOTIDE SEQUENCE [LARGE SCALE GENOMIC DNA]</scope>
    <source>
        <strain evidence="8">FAR1</strain>
    </source>
</reference>
<keyword evidence="5" id="KW-0732">Signal</keyword>
<accession>A0A182QH82</accession>
<dbReference type="AlphaFoldDB" id="A0A182QH82"/>
<evidence type="ECO:0000256" key="4">
    <source>
        <dbReference type="SAM" id="MobiDB-lite"/>
    </source>
</evidence>
<feature type="compositionally biased region" description="Low complexity" evidence="4">
    <location>
        <begin position="213"/>
        <end position="224"/>
    </location>
</feature>
<dbReference type="PRINTS" id="PR00722">
    <property type="entry name" value="CHYMOTRYPSIN"/>
</dbReference>
<dbReference type="PROSITE" id="PS00134">
    <property type="entry name" value="TRYPSIN_HIS"/>
    <property type="match status" value="1"/>
</dbReference>
<reference evidence="7" key="2">
    <citation type="submission" date="2020-05" db="UniProtKB">
        <authorList>
            <consortium name="EnsemblMetazoa"/>
        </authorList>
    </citation>
    <scope>IDENTIFICATION</scope>
    <source>
        <strain evidence="7">FAR1</strain>
    </source>
</reference>
<keyword evidence="8" id="KW-1185">Reference proteome</keyword>
<dbReference type="InterPro" id="IPR018114">
    <property type="entry name" value="TRYPSIN_HIS"/>
</dbReference>
<dbReference type="InterPro" id="IPR033116">
    <property type="entry name" value="TRYPSIN_SER"/>
</dbReference>
<dbReference type="VEuPathDB" id="VectorBase:AFAF010123"/>
<feature type="domain" description="Peptidase S1" evidence="6">
    <location>
        <begin position="581"/>
        <end position="819"/>
    </location>
</feature>
<evidence type="ECO:0000256" key="3">
    <source>
        <dbReference type="RuleBase" id="RU363034"/>
    </source>
</evidence>
<dbReference type="GO" id="GO:0004252">
    <property type="term" value="F:serine-type endopeptidase activity"/>
    <property type="evidence" value="ECO:0007669"/>
    <property type="project" value="InterPro"/>
</dbReference>
<feature type="compositionally biased region" description="Basic and acidic residues" evidence="4">
    <location>
        <begin position="292"/>
        <end position="302"/>
    </location>
</feature>
<evidence type="ECO:0000313" key="8">
    <source>
        <dbReference type="Proteomes" id="UP000075886"/>
    </source>
</evidence>
<feature type="region of interest" description="Disordered" evidence="4">
    <location>
        <begin position="106"/>
        <end position="161"/>
    </location>
</feature>
<keyword evidence="3" id="KW-0645">Protease</keyword>